<dbReference type="InterPro" id="IPR005467">
    <property type="entry name" value="His_kinase_dom"/>
</dbReference>
<dbReference type="GO" id="GO:0000155">
    <property type="term" value="F:phosphorelay sensor kinase activity"/>
    <property type="evidence" value="ECO:0007669"/>
    <property type="project" value="InterPro"/>
</dbReference>
<dbReference type="PANTHER" id="PTHR43065:SF52">
    <property type="entry name" value="SENSOR PROTEIN KINASE PILS"/>
    <property type="match status" value="1"/>
</dbReference>
<dbReference type="SMART" id="SM00387">
    <property type="entry name" value="HATPase_c"/>
    <property type="match status" value="1"/>
</dbReference>
<organism evidence="6 7">
    <name type="scientific">Sapientia aquatica</name>
    <dbReference type="NCBI Taxonomy" id="1549640"/>
    <lineage>
        <taxon>Bacteria</taxon>
        <taxon>Pseudomonadati</taxon>
        <taxon>Pseudomonadota</taxon>
        <taxon>Betaproteobacteria</taxon>
        <taxon>Burkholderiales</taxon>
        <taxon>Oxalobacteraceae</taxon>
        <taxon>Sapientia</taxon>
    </lineage>
</organism>
<keyword evidence="7" id="KW-1185">Reference proteome</keyword>
<dbReference type="SMART" id="SM00388">
    <property type="entry name" value="HisKA"/>
    <property type="match status" value="1"/>
</dbReference>
<dbReference type="Pfam" id="PF02518">
    <property type="entry name" value="HATPase_c"/>
    <property type="match status" value="1"/>
</dbReference>
<dbReference type="SUPFAM" id="SSF47384">
    <property type="entry name" value="Homodimeric domain of signal transducing histidine kinase"/>
    <property type="match status" value="1"/>
</dbReference>
<dbReference type="InterPro" id="IPR036097">
    <property type="entry name" value="HisK_dim/P_sf"/>
</dbReference>
<dbReference type="EMBL" id="SMYL01000007">
    <property type="protein sequence ID" value="TDK64532.1"/>
    <property type="molecule type" value="Genomic_DNA"/>
</dbReference>
<dbReference type="InterPro" id="IPR036890">
    <property type="entry name" value="HATPase_C_sf"/>
</dbReference>
<dbReference type="PRINTS" id="PR00344">
    <property type="entry name" value="BCTRLSENSOR"/>
</dbReference>
<dbReference type="PROSITE" id="PS50109">
    <property type="entry name" value="HIS_KIN"/>
    <property type="match status" value="1"/>
</dbReference>
<comment type="caution">
    <text evidence="6">The sequence shown here is derived from an EMBL/GenBank/DDBJ whole genome shotgun (WGS) entry which is preliminary data.</text>
</comment>
<evidence type="ECO:0000256" key="4">
    <source>
        <dbReference type="SAM" id="Phobius"/>
    </source>
</evidence>
<evidence type="ECO:0000259" key="5">
    <source>
        <dbReference type="PROSITE" id="PS50109"/>
    </source>
</evidence>
<protein>
    <recommendedName>
        <fullName evidence="2">histidine kinase</fullName>
        <ecNumber evidence="2">2.7.13.3</ecNumber>
    </recommendedName>
</protein>
<keyword evidence="4" id="KW-0472">Membrane</keyword>
<name>A0A4R5W0M9_9BURK</name>
<dbReference type="CDD" id="cd00082">
    <property type="entry name" value="HisKA"/>
    <property type="match status" value="1"/>
</dbReference>
<dbReference type="CDD" id="cd00075">
    <property type="entry name" value="HATPase"/>
    <property type="match status" value="1"/>
</dbReference>
<keyword evidence="4" id="KW-1133">Transmembrane helix</keyword>
<feature type="transmembrane region" description="Helical" evidence="4">
    <location>
        <begin position="105"/>
        <end position="138"/>
    </location>
</feature>
<sequence>MKSADIQNPTQTLWRSLQTLSITRVLIAAILLALLGFNNSKYIWSIAPILYRNISLVYLIGSIGFVILQLKFKRYFLWQLGAQAMFDVTVISVFYFVAGGLNSSLVILYLFPLASCAILAPLIWALFLSSLVTVYLLLESSFQVLQSGSEFALSSAGLYGGTFFAIVYAVNRLANRLLRQEELALQHEKNLRIQQEINKLVVADMGDGFIVVDASSRVYASNPATKHMLGMALTPGIIKLSDTPNLQPIADAFFDWRNQVSDVEIGWVNTIAFTAIDFSEESTISDSVMVKGVRRDSVTHLKLRFVNVNADSDSNDDRYIIFLQDASEIENQAQQLKLASMGRLTASIAHEVRNPLSSISYAASLLGEDDLSPEQGARLVKIVNDNVVRLNQLIEDILRLSRKAQINVDPFPLKPALQEIVQEFQETHGVAADVIQLFSPDSILIRFDPLHLREVLVNLLTNAIRYASGEAGSIQLFVLADLVDKLELHVRDDGPGITAEVRAHLFEPFYTTSSQGTGLGLYMARELCLNNGALLDYEYRVTELDVTHATTKTNGRFVITFVRPK</sequence>
<keyword evidence="6" id="KW-0418">Kinase</keyword>
<feature type="domain" description="Histidine kinase" evidence="5">
    <location>
        <begin position="347"/>
        <end position="527"/>
    </location>
</feature>
<dbReference type="Pfam" id="PF00512">
    <property type="entry name" value="HisKA"/>
    <property type="match status" value="1"/>
</dbReference>
<dbReference type="InterPro" id="IPR003594">
    <property type="entry name" value="HATPase_dom"/>
</dbReference>
<evidence type="ECO:0000256" key="3">
    <source>
        <dbReference type="ARBA" id="ARBA00022553"/>
    </source>
</evidence>
<dbReference type="RefSeq" id="WP_133329551.1">
    <property type="nucleotide sequence ID" value="NZ_SMYL01000007.1"/>
</dbReference>
<dbReference type="InterPro" id="IPR004358">
    <property type="entry name" value="Sig_transdc_His_kin-like_C"/>
</dbReference>
<evidence type="ECO:0000256" key="1">
    <source>
        <dbReference type="ARBA" id="ARBA00000085"/>
    </source>
</evidence>
<comment type="catalytic activity">
    <reaction evidence="1">
        <text>ATP + protein L-histidine = ADP + protein N-phospho-L-histidine.</text>
        <dbReference type="EC" id="2.7.13.3"/>
    </reaction>
</comment>
<accession>A0A4R5W0M9</accession>
<dbReference type="Pfam" id="PF25323">
    <property type="entry name" value="6TM_PilS"/>
    <property type="match status" value="1"/>
</dbReference>
<dbReference type="AlphaFoldDB" id="A0A4R5W0M9"/>
<evidence type="ECO:0000313" key="6">
    <source>
        <dbReference type="EMBL" id="TDK64532.1"/>
    </source>
</evidence>
<feature type="transmembrane region" description="Helical" evidence="4">
    <location>
        <begin position="49"/>
        <end position="70"/>
    </location>
</feature>
<dbReference type="SUPFAM" id="SSF55874">
    <property type="entry name" value="ATPase domain of HSP90 chaperone/DNA topoisomerase II/histidine kinase"/>
    <property type="match status" value="1"/>
</dbReference>
<keyword evidence="3" id="KW-0597">Phosphoprotein</keyword>
<proteinExistence type="predicted"/>
<dbReference type="PANTHER" id="PTHR43065">
    <property type="entry name" value="SENSOR HISTIDINE KINASE"/>
    <property type="match status" value="1"/>
</dbReference>
<evidence type="ECO:0000256" key="2">
    <source>
        <dbReference type="ARBA" id="ARBA00012438"/>
    </source>
</evidence>
<dbReference type="OrthoDB" id="9815750at2"/>
<dbReference type="InterPro" id="IPR003661">
    <property type="entry name" value="HisK_dim/P_dom"/>
</dbReference>
<dbReference type="Gene3D" id="3.30.565.10">
    <property type="entry name" value="Histidine kinase-like ATPase, C-terminal domain"/>
    <property type="match status" value="1"/>
</dbReference>
<evidence type="ECO:0000313" key="7">
    <source>
        <dbReference type="Proteomes" id="UP000294829"/>
    </source>
</evidence>
<keyword evidence="4" id="KW-0812">Transmembrane</keyword>
<keyword evidence="6" id="KW-0808">Transferase</keyword>
<dbReference type="EC" id="2.7.13.3" evidence="2"/>
<feature type="transmembrane region" description="Helical" evidence="4">
    <location>
        <begin position="20"/>
        <end position="37"/>
    </location>
</feature>
<reference evidence="6 7" key="1">
    <citation type="submission" date="2019-03" db="EMBL/GenBank/DDBJ databases">
        <title>Sapientia aquatica gen. nov., sp. nov., isolated from a crater lake.</title>
        <authorList>
            <person name="Felfoldi T."/>
            <person name="Szabo A."/>
            <person name="Toth E."/>
            <person name="Schumann P."/>
            <person name="Keki Z."/>
            <person name="Marialigeti K."/>
            <person name="Mathe I."/>
        </authorList>
    </citation>
    <scope>NUCLEOTIDE SEQUENCE [LARGE SCALE GENOMIC DNA]</scope>
    <source>
        <strain evidence="6 7">SA-152</strain>
    </source>
</reference>
<gene>
    <name evidence="6" type="ORF">E2I14_13900</name>
</gene>
<dbReference type="Proteomes" id="UP000294829">
    <property type="component" value="Unassembled WGS sequence"/>
</dbReference>
<dbReference type="Gene3D" id="1.10.287.130">
    <property type="match status" value="1"/>
</dbReference>
<feature type="transmembrane region" description="Helical" evidence="4">
    <location>
        <begin position="150"/>
        <end position="170"/>
    </location>
</feature>